<sequence length="323" mass="35497">MSSTGSVPDFSTYEGFNLGPILTPFFVGTVISLILSGITILQAWTYFPSKDRTFIQIIAACMIMLDLISTGLISQGTWYYLIPRFGSLLPLQSLVPTLGAECTISVVIIFICQSYFVWQILTVSGQRPYQRVICGVIMVFAVTSFIGGMACSIIMVTDKGNILMNRSYQFAVSAGIAKGASSVTDILATATFCWSLDASKTGVKRTDSIIKRLISYIIQRGIVVTAIQTLFLLLFFLTESHTYWLALHVNVTRLYANTFFAMLNGRDNIRAKAQNTYTMTMAISGDTGGTYNQSFNASAGGQDVFNEDNKRIHVDKVVVVDNV</sequence>
<dbReference type="OrthoDB" id="2792702at2759"/>
<evidence type="ECO:0000313" key="4">
    <source>
        <dbReference type="Proteomes" id="UP000772434"/>
    </source>
</evidence>
<feature type="transmembrane region" description="Helical" evidence="1">
    <location>
        <begin position="243"/>
        <end position="263"/>
    </location>
</feature>
<feature type="transmembrane region" description="Helical" evidence="1">
    <location>
        <begin position="217"/>
        <end position="237"/>
    </location>
</feature>
<keyword evidence="1" id="KW-0472">Membrane</keyword>
<reference evidence="3" key="1">
    <citation type="submission" date="2020-11" db="EMBL/GenBank/DDBJ databases">
        <authorList>
            <consortium name="DOE Joint Genome Institute"/>
            <person name="Ahrendt S."/>
            <person name="Riley R."/>
            <person name="Andreopoulos W."/>
            <person name="Labutti K."/>
            <person name="Pangilinan J."/>
            <person name="Ruiz-Duenas F.J."/>
            <person name="Barrasa J.M."/>
            <person name="Sanchez-Garcia M."/>
            <person name="Camarero S."/>
            <person name="Miyauchi S."/>
            <person name="Serrano A."/>
            <person name="Linde D."/>
            <person name="Babiker R."/>
            <person name="Drula E."/>
            <person name="Ayuso-Fernandez I."/>
            <person name="Pacheco R."/>
            <person name="Padilla G."/>
            <person name="Ferreira P."/>
            <person name="Barriuso J."/>
            <person name="Kellner H."/>
            <person name="Castanera R."/>
            <person name="Alfaro M."/>
            <person name="Ramirez L."/>
            <person name="Pisabarro A.G."/>
            <person name="Kuo A."/>
            <person name="Tritt A."/>
            <person name="Lipzen A."/>
            <person name="He G."/>
            <person name="Yan M."/>
            <person name="Ng V."/>
            <person name="Cullen D."/>
            <person name="Martin F."/>
            <person name="Rosso M.-N."/>
            <person name="Henrissat B."/>
            <person name="Hibbett D."/>
            <person name="Martinez A.T."/>
            <person name="Grigoriev I.V."/>
        </authorList>
    </citation>
    <scope>NUCLEOTIDE SEQUENCE</scope>
    <source>
        <strain evidence="3">AH 40177</strain>
    </source>
</reference>
<comment type="caution">
    <text evidence="3">The sequence shown here is derived from an EMBL/GenBank/DDBJ whole genome shotgun (WGS) entry which is preliminary data.</text>
</comment>
<accession>A0A9P5U1L1</accession>
<feature type="transmembrane region" description="Helical" evidence="1">
    <location>
        <begin position="98"/>
        <end position="121"/>
    </location>
</feature>
<feature type="transmembrane region" description="Helical" evidence="1">
    <location>
        <begin position="133"/>
        <end position="156"/>
    </location>
</feature>
<name>A0A9P5U1L1_9AGAR</name>
<dbReference type="AlphaFoldDB" id="A0A9P5U1L1"/>
<keyword evidence="1" id="KW-0812">Transmembrane</keyword>
<evidence type="ECO:0000313" key="3">
    <source>
        <dbReference type="EMBL" id="KAF9062509.1"/>
    </source>
</evidence>
<keyword evidence="1" id="KW-1133">Transmembrane helix</keyword>
<dbReference type="EMBL" id="JADNRY010000170">
    <property type="protein sequence ID" value="KAF9062509.1"/>
    <property type="molecule type" value="Genomic_DNA"/>
</dbReference>
<organism evidence="3 4">
    <name type="scientific">Rhodocollybia butyracea</name>
    <dbReference type="NCBI Taxonomy" id="206335"/>
    <lineage>
        <taxon>Eukaryota</taxon>
        <taxon>Fungi</taxon>
        <taxon>Dikarya</taxon>
        <taxon>Basidiomycota</taxon>
        <taxon>Agaricomycotina</taxon>
        <taxon>Agaricomycetes</taxon>
        <taxon>Agaricomycetidae</taxon>
        <taxon>Agaricales</taxon>
        <taxon>Marasmiineae</taxon>
        <taxon>Omphalotaceae</taxon>
        <taxon>Rhodocollybia</taxon>
    </lineage>
</organism>
<dbReference type="Pfam" id="PF20152">
    <property type="entry name" value="DUF6534"/>
    <property type="match status" value="1"/>
</dbReference>
<dbReference type="Proteomes" id="UP000772434">
    <property type="component" value="Unassembled WGS sequence"/>
</dbReference>
<dbReference type="PANTHER" id="PTHR40465">
    <property type="entry name" value="CHROMOSOME 1, WHOLE GENOME SHOTGUN SEQUENCE"/>
    <property type="match status" value="1"/>
</dbReference>
<feature type="domain" description="DUF6534" evidence="2">
    <location>
        <begin position="181"/>
        <end position="267"/>
    </location>
</feature>
<dbReference type="InterPro" id="IPR045339">
    <property type="entry name" value="DUF6534"/>
</dbReference>
<evidence type="ECO:0000256" key="1">
    <source>
        <dbReference type="SAM" id="Phobius"/>
    </source>
</evidence>
<dbReference type="PANTHER" id="PTHR40465:SF1">
    <property type="entry name" value="DUF6534 DOMAIN-CONTAINING PROTEIN"/>
    <property type="match status" value="1"/>
</dbReference>
<feature type="transmembrane region" description="Helical" evidence="1">
    <location>
        <begin position="176"/>
        <end position="196"/>
    </location>
</feature>
<feature type="transmembrane region" description="Helical" evidence="1">
    <location>
        <begin position="20"/>
        <end position="41"/>
    </location>
</feature>
<evidence type="ECO:0000259" key="2">
    <source>
        <dbReference type="Pfam" id="PF20152"/>
    </source>
</evidence>
<protein>
    <recommendedName>
        <fullName evidence="2">DUF6534 domain-containing protein</fullName>
    </recommendedName>
</protein>
<feature type="transmembrane region" description="Helical" evidence="1">
    <location>
        <begin position="53"/>
        <end position="78"/>
    </location>
</feature>
<keyword evidence="4" id="KW-1185">Reference proteome</keyword>
<proteinExistence type="predicted"/>
<gene>
    <name evidence="3" type="ORF">BDP27DRAFT_1336528</name>
</gene>